<evidence type="ECO:0000313" key="3">
    <source>
        <dbReference type="Proteomes" id="UP001346149"/>
    </source>
</evidence>
<evidence type="ECO:0000313" key="2">
    <source>
        <dbReference type="EMBL" id="KAK4786443.1"/>
    </source>
</evidence>
<comment type="caution">
    <text evidence="2">The sequence shown here is derived from an EMBL/GenBank/DDBJ whole genome shotgun (WGS) entry which is preliminary data.</text>
</comment>
<accession>A0AAN7LSN1</accession>
<protein>
    <submittedName>
        <fullName evidence="2">Uncharacterized protein</fullName>
    </submittedName>
</protein>
<reference evidence="2 3" key="1">
    <citation type="journal article" date="2023" name="Hortic Res">
        <title>Pangenome of water caltrop reveals structural variations and asymmetric subgenome divergence after allopolyploidization.</title>
        <authorList>
            <person name="Zhang X."/>
            <person name="Chen Y."/>
            <person name="Wang L."/>
            <person name="Yuan Y."/>
            <person name="Fang M."/>
            <person name="Shi L."/>
            <person name="Lu R."/>
            <person name="Comes H.P."/>
            <person name="Ma Y."/>
            <person name="Chen Y."/>
            <person name="Huang G."/>
            <person name="Zhou Y."/>
            <person name="Zheng Z."/>
            <person name="Qiu Y."/>
        </authorList>
    </citation>
    <scope>NUCLEOTIDE SEQUENCE [LARGE SCALE GENOMIC DNA]</scope>
    <source>
        <strain evidence="2">F231</strain>
    </source>
</reference>
<feature type="compositionally biased region" description="Basic and acidic residues" evidence="1">
    <location>
        <begin position="27"/>
        <end position="41"/>
    </location>
</feature>
<organism evidence="2 3">
    <name type="scientific">Trapa natans</name>
    <name type="common">Water chestnut</name>
    <dbReference type="NCBI Taxonomy" id="22666"/>
    <lineage>
        <taxon>Eukaryota</taxon>
        <taxon>Viridiplantae</taxon>
        <taxon>Streptophyta</taxon>
        <taxon>Embryophyta</taxon>
        <taxon>Tracheophyta</taxon>
        <taxon>Spermatophyta</taxon>
        <taxon>Magnoliopsida</taxon>
        <taxon>eudicotyledons</taxon>
        <taxon>Gunneridae</taxon>
        <taxon>Pentapetalae</taxon>
        <taxon>rosids</taxon>
        <taxon>malvids</taxon>
        <taxon>Myrtales</taxon>
        <taxon>Lythraceae</taxon>
        <taxon>Trapa</taxon>
    </lineage>
</organism>
<dbReference type="EMBL" id="JAXQNO010000013">
    <property type="protein sequence ID" value="KAK4786443.1"/>
    <property type="molecule type" value="Genomic_DNA"/>
</dbReference>
<evidence type="ECO:0000256" key="1">
    <source>
        <dbReference type="SAM" id="MobiDB-lite"/>
    </source>
</evidence>
<proteinExistence type="predicted"/>
<gene>
    <name evidence="2" type="ORF">SAY86_003132</name>
</gene>
<keyword evidence="3" id="KW-1185">Reference proteome</keyword>
<feature type="region of interest" description="Disordered" evidence="1">
    <location>
        <begin position="25"/>
        <end position="45"/>
    </location>
</feature>
<sequence length="94" mass="10917">MDLWMFAAATGAVYIAKHWQQNLHSRVNKDDSDSKQSEHHGQPQFMSVFQQIREQTDPLCGLPNKRASKLDYLLDKNFQELIHHPRDDGSSRQP</sequence>
<dbReference type="Proteomes" id="UP001346149">
    <property type="component" value="Unassembled WGS sequence"/>
</dbReference>
<dbReference type="AlphaFoldDB" id="A0AAN7LSN1"/>
<name>A0AAN7LSN1_TRANT</name>